<gene>
    <name evidence="1" type="ORF">JW592_27620</name>
</gene>
<dbReference type="Proteomes" id="UP001518976">
    <property type="component" value="Unassembled WGS sequence"/>
</dbReference>
<comment type="caution">
    <text evidence="1">The sequence shown here is derived from an EMBL/GenBank/DDBJ whole genome shotgun (WGS) entry which is preliminary data.</text>
</comment>
<accession>A0ABS3X1G1</accession>
<sequence length="132" mass="14584">MGMGTEDNSLAVMAHQVDESDGVCVEVVLMVGGAQLRGRLVSEVRYRELMADTVRRGNAAPAAASFDLLTKEAEERRADRQHLRETRPDAPLEAPRFLYLVEDPDWARAWCVPLSSVDAWSMTALTVDLPDA</sequence>
<organism evidence="1 2">
    <name type="scientific">Streptomyces spirodelae</name>
    <dbReference type="NCBI Taxonomy" id="2812904"/>
    <lineage>
        <taxon>Bacteria</taxon>
        <taxon>Bacillati</taxon>
        <taxon>Actinomycetota</taxon>
        <taxon>Actinomycetes</taxon>
        <taxon>Kitasatosporales</taxon>
        <taxon>Streptomycetaceae</taxon>
        <taxon>Streptomyces</taxon>
    </lineage>
</organism>
<evidence type="ECO:0000313" key="1">
    <source>
        <dbReference type="EMBL" id="MBO8189197.1"/>
    </source>
</evidence>
<keyword evidence="2" id="KW-1185">Reference proteome</keyword>
<protein>
    <submittedName>
        <fullName evidence="1">Uncharacterized protein</fullName>
    </submittedName>
</protein>
<proteinExistence type="predicted"/>
<dbReference type="RefSeq" id="WP_209267967.1">
    <property type="nucleotide sequence ID" value="NZ_JAFFZN010000032.1"/>
</dbReference>
<reference evidence="1 2" key="1">
    <citation type="submission" date="2021-02" db="EMBL/GenBank/DDBJ databases">
        <title>Streptomyces spirodelae sp. nov., isolated from duckweed.</title>
        <authorList>
            <person name="Saimee Y."/>
            <person name="Duangmal K."/>
        </authorList>
    </citation>
    <scope>NUCLEOTIDE SEQUENCE [LARGE SCALE GENOMIC DNA]</scope>
    <source>
        <strain evidence="1 2">DW4-2</strain>
    </source>
</reference>
<dbReference type="EMBL" id="JAFFZN010000032">
    <property type="protein sequence ID" value="MBO8189197.1"/>
    <property type="molecule type" value="Genomic_DNA"/>
</dbReference>
<evidence type="ECO:0000313" key="2">
    <source>
        <dbReference type="Proteomes" id="UP001518976"/>
    </source>
</evidence>
<name>A0ABS3X1G1_9ACTN</name>